<dbReference type="GO" id="GO:0017119">
    <property type="term" value="C:Golgi transport complex"/>
    <property type="evidence" value="ECO:0007669"/>
    <property type="project" value="TreeGrafter"/>
</dbReference>
<comment type="subcellular location">
    <subcellularLocation>
        <location evidence="1">Golgi apparatus membrane</location>
        <topology evidence="1">Peripheral membrane protein</topology>
    </subcellularLocation>
</comment>
<dbReference type="GO" id="GO:0000139">
    <property type="term" value="C:Golgi membrane"/>
    <property type="evidence" value="ECO:0007669"/>
    <property type="project" value="UniProtKB-SubCell"/>
</dbReference>
<keyword evidence="8" id="KW-0653">Protein transport</keyword>
<dbReference type="EMBL" id="JXNT01000005">
    <property type="protein sequence ID" value="ODM19258.1"/>
    <property type="molecule type" value="Genomic_DNA"/>
</dbReference>
<feature type="domain" description="Conserved oligomeric Golgi complex subunit 3 C-terminal" evidence="14">
    <location>
        <begin position="237"/>
        <end position="591"/>
    </location>
</feature>
<keyword evidence="6" id="KW-0479">Metal-binding</keyword>
<keyword evidence="9" id="KW-0333">Golgi apparatus</keyword>
<keyword evidence="4" id="KW-0813">Transport</keyword>
<dbReference type="GO" id="GO:0007030">
    <property type="term" value="P:Golgi organization"/>
    <property type="evidence" value="ECO:0007669"/>
    <property type="project" value="TreeGrafter"/>
</dbReference>
<evidence type="ECO:0000256" key="3">
    <source>
        <dbReference type="ARBA" id="ARBA00020976"/>
    </source>
</evidence>
<dbReference type="GO" id="GO:0005801">
    <property type="term" value="C:cis-Golgi network"/>
    <property type="evidence" value="ECO:0007669"/>
    <property type="project" value="InterPro"/>
</dbReference>
<dbReference type="PANTHER" id="PTHR13302:SF8">
    <property type="entry name" value="CONSERVED OLIGOMERIC GOLGI COMPLEX SUBUNIT 3"/>
    <property type="match status" value="1"/>
</dbReference>
<keyword evidence="10" id="KW-0472">Membrane</keyword>
<dbReference type="Pfam" id="PF04136">
    <property type="entry name" value="COG3_N"/>
    <property type="match status" value="1"/>
</dbReference>
<dbReference type="Gene3D" id="1.10.600.10">
    <property type="entry name" value="Farnesyl Diphosphate Synthase"/>
    <property type="match status" value="1"/>
</dbReference>
<comment type="similarity">
    <text evidence="2">Belongs to the COG3 family.</text>
</comment>
<gene>
    <name evidence="15" type="ORF">SI65_05875</name>
</gene>
<dbReference type="InterPro" id="IPR048685">
    <property type="entry name" value="COG3_C"/>
</dbReference>
<dbReference type="InterPro" id="IPR033749">
    <property type="entry name" value="Polyprenyl_synt_CS"/>
</dbReference>
<evidence type="ECO:0000256" key="10">
    <source>
        <dbReference type="ARBA" id="ARBA00023136"/>
    </source>
</evidence>
<evidence type="ECO:0000313" key="15">
    <source>
        <dbReference type="EMBL" id="ODM19258.1"/>
    </source>
</evidence>
<dbReference type="Pfam" id="PF20671">
    <property type="entry name" value="COG3_C"/>
    <property type="match status" value="1"/>
</dbReference>
<evidence type="ECO:0000256" key="7">
    <source>
        <dbReference type="ARBA" id="ARBA00022842"/>
    </source>
</evidence>
<evidence type="ECO:0000256" key="12">
    <source>
        <dbReference type="SAM" id="MobiDB-lite"/>
    </source>
</evidence>
<dbReference type="GO" id="GO:0004659">
    <property type="term" value="F:prenyltransferase activity"/>
    <property type="evidence" value="ECO:0007669"/>
    <property type="project" value="InterPro"/>
</dbReference>
<feature type="compositionally biased region" description="Basic and acidic residues" evidence="12">
    <location>
        <begin position="24"/>
        <end position="39"/>
    </location>
</feature>
<evidence type="ECO:0000256" key="11">
    <source>
        <dbReference type="ARBA" id="ARBA00031339"/>
    </source>
</evidence>
<evidence type="ECO:0000313" key="16">
    <source>
        <dbReference type="Proteomes" id="UP000094569"/>
    </source>
</evidence>
<dbReference type="InterPro" id="IPR008949">
    <property type="entry name" value="Isoprenoid_synthase_dom_sf"/>
</dbReference>
<dbReference type="AlphaFoldDB" id="A0A1E3BEE3"/>
<dbReference type="InterPro" id="IPR048320">
    <property type="entry name" value="COG3_N"/>
</dbReference>
<evidence type="ECO:0000256" key="4">
    <source>
        <dbReference type="ARBA" id="ARBA00022448"/>
    </source>
</evidence>
<keyword evidence="5" id="KW-0808">Transferase</keyword>
<dbReference type="GO" id="GO:0006914">
    <property type="term" value="P:autophagy"/>
    <property type="evidence" value="ECO:0007669"/>
    <property type="project" value="TreeGrafter"/>
</dbReference>
<comment type="caution">
    <text evidence="15">The sequence shown here is derived from an EMBL/GenBank/DDBJ whole genome shotgun (WGS) entry which is preliminary data.</text>
</comment>
<dbReference type="STRING" id="573508.A0A1E3BEE3"/>
<sequence>MRPETAGQRSRRQTVASGAPPEPKFNDIDKLGTSPEDSKSIDELQNELEFLQWYGGVEDELLEASYDEYQSCLDELQTSKSHLDALLSDTSSTLNLLSSISESFKAVESQTSSFQKKCEGLLSAQRRDLKLAAEIEENLQYYDLLDPASRRLNAPGAGNTVRGEDFSDMLRRLDECLDYMETHPGQKEAEVYRSRYRLLLTRALTLIRGHFVSALRDIHVDVSKKISDQQLNDTTTSALLYAKFKVGAPELKQIGLEIQKRAVPPLDPEQGNEAEYQSLLNELHSNFSATRGKLIIPLVRKKLNDIALAPSTSEDLVAFARGSISYIRGVCLDEFELWGEWFHGQGGLYDFLETICEPLYDHLRPRIIREDKIIKLCQLCTLLQTRYLLDPDDETEQVDANQLDFSVLIQPALEDVQTRLVFRSQAFLRDEIERYKPRPGDLDYPARNRGASMSVTESQISGKKMVPADAVVSLSKPTKQDGGDSPDQDSKWDFDESQAVLSGWYPTLRRAIWLLSRIYRLVNSTVFDDLAHQIVHQTNLSLHQASIQVSNKSPADGQLFLMSHLLILKQQIVAFDIEYVAPEVSFDFSGITSTFWELRERGGLFNPGNLMRLVGHGLLPRVVENMLDAKVELDGRLRTVINDFINGFSDKMTSNLPSKFVDTQNLQRGELIYPTCRNVENEVPGLRKILDDYLDDTRMKETLVGAVQDRVIQIYEDFFDKYTSSEKRKGNAVSKKGKGREDAVWDVDTFAEWCEGIFRVGVTGIRPGDLDYDDEAISIMARLSRLQFLGVAVVFHLLYIGSIFDTYFASPVVNGMNAQNINPHRFVTLLGRYFQIRDDYQNLTVDEYTKTKGFCEDLDEGKISLLLIYTLQKASAHQVTTPRRLPQ</sequence>
<dbReference type="Proteomes" id="UP000094569">
    <property type="component" value="Unassembled WGS sequence"/>
</dbReference>
<evidence type="ECO:0000256" key="6">
    <source>
        <dbReference type="ARBA" id="ARBA00022723"/>
    </source>
</evidence>
<name>A0A1E3BEE3_ASPCR</name>
<dbReference type="PANTHER" id="PTHR13302">
    <property type="entry name" value="CONSERVED OLIGOMERIC GOLGI COMPLEX COMPONENT 3"/>
    <property type="match status" value="1"/>
</dbReference>
<dbReference type="GO" id="GO:0046872">
    <property type="term" value="F:metal ion binding"/>
    <property type="evidence" value="ECO:0007669"/>
    <property type="project" value="UniProtKB-KW"/>
</dbReference>
<feature type="domain" description="Conserved oligomeric Golgi complex subunit 3 N-terminal" evidence="13">
    <location>
        <begin position="72"/>
        <end position="216"/>
    </location>
</feature>
<dbReference type="SUPFAM" id="SSF48576">
    <property type="entry name" value="Terpenoid synthases"/>
    <property type="match status" value="1"/>
</dbReference>
<proteinExistence type="inferred from homology"/>
<reference evidence="15 16" key="1">
    <citation type="journal article" date="2016" name="BMC Genomics">
        <title>Comparative genomic and transcriptomic analyses of the Fuzhuan brick tea-fermentation fungus Aspergillus cristatus.</title>
        <authorList>
            <person name="Ge Y."/>
            <person name="Wang Y."/>
            <person name="Liu Y."/>
            <person name="Tan Y."/>
            <person name="Ren X."/>
            <person name="Zhang X."/>
            <person name="Hyde K.D."/>
            <person name="Liu Y."/>
            <person name="Liu Z."/>
        </authorList>
    </citation>
    <scope>NUCLEOTIDE SEQUENCE [LARGE SCALE GENOMIC DNA]</scope>
    <source>
        <strain evidence="15 16">GZAAS20.1005</strain>
    </source>
</reference>
<keyword evidence="7" id="KW-0460">Magnesium</keyword>
<evidence type="ECO:0000259" key="13">
    <source>
        <dbReference type="Pfam" id="PF04136"/>
    </source>
</evidence>
<evidence type="ECO:0000256" key="1">
    <source>
        <dbReference type="ARBA" id="ARBA00004395"/>
    </source>
</evidence>
<dbReference type="GO" id="GO:0046165">
    <property type="term" value="P:alcohol biosynthetic process"/>
    <property type="evidence" value="ECO:0007669"/>
    <property type="project" value="UniProtKB-ARBA"/>
</dbReference>
<evidence type="ECO:0000256" key="5">
    <source>
        <dbReference type="ARBA" id="ARBA00022679"/>
    </source>
</evidence>
<accession>A0A1E3BEE3</accession>
<protein>
    <recommendedName>
        <fullName evidence="3">Conserved oligomeric Golgi complex subunit 3</fullName>
    </recommendedName>
    <alternativeName>
        <fullName evidence="11">Component of oligomeric Golgi complex 3</fullName>
    </alternativeName>
</protein>
<keyword evidence="16" id="KW-1185">Reference proteome</keyword>
<dbReference type="VEuPathDB" id="FungiDB:SI65_05875"/>
<dbReference type="InterPro" id="IPR007265">
    <property type="entry name" value="COG_su3"/>
</dbReference>
<dbReference type="GO" id="GO:0008299">
    <property type="term" value="P:isoprenoid biosynthetic process"/>
    <property type="evidence" value="ECO:0007669"/>
    <property type="project" value="InterPro"/>
</dbReference>
<dbReference type="Pfam" id="PF00348">
    <property type="entry name" value="polyprenyl_synt"/>
    <property type="match status" value="1"/>
</dbReference>
<dbReference type="GO" id="GO:0006886">
    <property type="term" value="P:intracellular protein transport"/>
    <property type="evidence" value="ECO:0007669"/>
    <property type="project" value="InterPro"/>
</dbReference>
<organism evidence="15 16">
    <name type="scientific">Aspergillus cristatus</name>
    <name type="common">Chinese Fuzhuan brick tea-fermentation fungus</name>
    <name type="synonym">Eurotium cristatum</name>
    <dbReference type="NCBI Taxonomy" id="573508"/>
    <lineage>
        <taxon>Eukaryota</taxon>
        <taxon>Fungi</taxon>
        <taxon>Dikarya</taxon>
        <taxon>Ascomycota</taxon>
        <taxon>Pezizomycotina</taxon>
        <taxon>Eurotiomycetes</taxon>
        <taxon>Eurotiomycetidae</taxon>
        <taxon>Eurotiales</taxon>
        <taxon>Aspergillaceae</taxon>
        <taxon>Aspergillus</taxon>
        <taxon>Aspergillus subgen. Aspergillus</taxon>
    </lineage>
</organism>
<dbReference type="InterPro" id="IPR000092">
    <property type="entry name" value="Polyprenyl_synt"/>
</dbReference>
<dbReference type="GO" id="GO:0043386">
    <property type="term" value="P:mycotoxin biosynthetic process"/>
    <property type="evidence" value="ECO:0007669"/>
    <property type="project" value="UniProtKB-ARBA"/>
</dbReference>
<dbReference type="GO" id="GO:0006891">
    <property type="term" value="P:intra-Golgi vesicle-mediated transport"/>
    <property type="evidence" value="ECO:0007669"/>
    <property type="project" value="TreeGrafter"/>
</dbReference>
<evidence type="ECO:0000256" key="9">
    <source>
        <dbReference type="ARBA" id="ARBA00023034"/>
    </source>
</evidence>
<evidence type="ECO:0000256" key="8">
    <source>
        <dbReference type="ARBA" id="ARBA00022927"/>
    </source>
</evidence>
<feature type="region of interest" description="Disordered" evidence="12">
    <location>
        <begin position="1"/>
        <end position="39"/>
    </location>
</feature>
<evidence type="ECO:0000259" key="14">
    <source>
        <dbReference type="Pfam" id="PF20671"/>
    </source>
</evidence>
<evidence type="ECO:0000256" key="2">
    <source>
        <dbReference type="ARBA" id="ARBA00009936"/>
    </source>
</evidence>
<dbReference type="PROSITE" id="PS00444">
    <property type="entry name" value="POLYPRENYL_SYNTHASE_2"/>
    <property type="match status" value="1"/>
</dbReference>
<dbReference type="OrthoDB" id="296793at2759"/>